<accession>A0A7N9DEX9</accession>
<evidence type="ECO:0000313" key="3">
    <source>
        <dbReference type="Proteomes" id="UP000233100"/>
    </source>
</evidence>
<reference evidence="2 3" key="1">
    <citation type="submission" date="2013-03" db="EMBL/GenBank/DDBJ databases">
        <authorList>
            <person name="Warren W."/>
            <person name="Wilson R.K."/>
        </authorList>
    </citation>
    <scope>NUCLEOTIDE SEQUENCE</scope>
</reference>
<evidence type="ECO:0000256" key="1">
    <source>
        <dbReference type="SAM" id="MobiDB-lite"/>
    </source>
</evidence>
<feature type="region of interest" description="Disordered" evidence="1">
    <location>
        <begin position="132"/>
        <end position="154"/>
    </location>
</feature>
<sequence>MCNRHQCTRRVCTCAPWRARSRHECAWARRHFLQPRQHGRMFLVVILFFLRNGLALLPRVECSGAIIAHCNIDLLGSSDSPASASRVAGTTGMHHHTRNQSHSQSQCPLGKCDRPQSETALQGEFGLRRDSPEATPALAARRRPRITNGPKERAAPSHAQVYRFQFVMFSFCQQLANLLTVSLWQ</sequence>
<dbReference type="AlphaFoldDB" id="A0A7N9DEX9"/>
<dbReference type="PANTHER" id="PTHR12138">
    <property type="entry name" value="PRIMATE-EXPANDED PROTEIN FAMILY"/>
    <property type="match status" value="1"/>
</dbReference>
<dbReference type="Ensembl" id="ENSMFAT00000090491.1">
    <property type="protein sequence ID" value="ENSMFAP00000063242.1"/>
    <property type="gene ID" value="ENSMFAG00000049250.1"/>
</dbReference>
<organism evidence="2 3">
    <name type="scientific">Macaca fascicularis</name>
    <name type="common">Crab-eating macaque</name>
    <name type="synonym">Cynomolgus monkey</name>
    <dbReference type="NCBI Taxonomy" id="9541"/>
    <lineage>
        <taxon>Eukaryota</taxon>
        <taxon>Metazoa</taxon>
        <taxon>Chordata</taxon>
        <taxon>Craniata</taxon>
        <taxon>Vertebrata</taxon>
        <taxon>Euteleostomi</taxon>
        <taxon>Mammalia</taxon>
        <taxon>Eutheria</taxon>
        <taxon>Euarchontoglires</taxon>
        <taxon>Primates</taxon>
        <taxon>Haplorrhini</taxon>
        <taxon>Catarrhini</taxon>
        <taxon>Cercopithecidae</taxon>
        <taxon>Cercopithecinae</taxon>
        <taxon>Macaca</taxon>
    </lineage>
</organism>
<keyword evidence="3" id="KW-1185">Reference proteome</keyword>
<evidence type="ECO:0000313" key="2">
    <source>
        <dbReference type="Ensembl" id="ENSMFAP00000063242.1"/>
    </source>
</evidence>
<dbReference type="PANTHER" id="PTHR12138:SF162">
    <property type="entry name" value="CHROMOSOME UNDETERMINED SCAFFOLD_275, WHOLE GENOME SHOTGUN SEQUENCE"/>
    <property type="match status" value="1"/>
</dbReference>
<protein>
    <submittedName>
        <fullName evidence="2">Uncharacterized protein</fullName>
    </submittedName>
</protein>
<reference evidence="2" key="2">
    <citation type="submission" date="2025-08" db="UniProtKB">
        <authorList>
            <consortium name="Ensembl"/>
        </authorList>
    </citation>
    <scope>IDENTIFICATION</scope>
</reference>
<reference evidence="2" key="3">
    <citation type="submission" date="2025-09" db="UniProtKB">
        <authorList>
            <consortium name="Ensembl"/>
        </authorList>
    </citation>
    <scope>IDENTIFICATION</scope>
</reference>
<name>A0A7N9DEX9_MACFA</name>
<feature type="region of interest" description="Disordered" evidence="1">
    <location>
        <begin position="83"/>
        <end position="116"/>
    </location>
</feature>
<dbReference type="Proteomes" id="UP000233100">
    <property type="component" value="Chromosome X"/>
</dbReference>
<proteinExistence type="predicted"/>
<dbReference type="PRINTS" id="PR02045">
    <property type="entry name" value="F138DOMAIN"/>
</dbReference>
<dbReference type="GeneTree" id="ENSGT01120000271815"/>